<evidence type="ECO:0000313" key="5">
    <source>
        <dbReference type="Proteomes" id="UP000252558"/>
    </source>
</evidence>
<dbReference type="Proteomes" id="UP000252558">
    <property type="component" value="Unassembled WGS sequence"/>
</dbReference>
<dbReference type="AlphaFoldDB" id="A0A368NRM9"/>
<dbReference type="SUPFAM" id="SSF56801">
    <property type="entry name" value="Acetyl-CoA synthetase-like"/>
    <property type="match status" value="1"/>
</dbReference>
<feature type="domain" description="AMP-dependent synthetase/ligase" evidence="3">
    <location>
        <begin position="7"/>
        <end position="384"/>
    </location>
</feature>
<dbReference type="Pfam" id="PF23562">
    <property type="entry name" value="AMP-binding_C_3"/>
    <property type="match status" value="1"/>
</dbReference>
<dbReference type="GO" id="GO:0005524">
    <property type="term" value="F:ATP binding"/>
    <property type="evidence" value="ECO:0007669"/>
    <property type="project" value="UniProtKB-KW"/>
</dbReference>
<dbReference type="PROSITE" id="PS00455">
    <property type="entry name" value="AMP_BINDING"/>
    <property type="match status" value="1"/>
</dbReference>
<keyword evidence="1" id="KW-0547">Nucleotide-binding</keyword>
<evidence type="ECO:0000313" key="4">
    <source>
        <dbReference type="EMBL" id="RCU52770.1"/>
    </source>
</evidence>
<dbReference type="EMBL" id="QPID01000001">
    <property type="protein sequence ID" value="RCU52770.1"/>
    <property type="molecule type" value="Genomic_DNA"/>
</dbReference>
<dbReference type="RefSeq" id="WP_114336678.1">
    <property type="nucleotide sequence ID" value="NZ_QPID01000001.1"/>
</dbReference>
<evidence type="ECO:0000256" key="2">
    <source>
        <dbReference type="ARBA" id="ARBA00022840"/>
    </source>
</evidence>
<protein>
    <submittedName>
        <fullName evidence="4">AMP-dependent synthetase</fullName>
    </submittedName>
</protein>
<dbReference type="PANTHER" id="PTHR43272">
    <property type="entry name" value="LONG-CHAIN-FATTY-ACID--COA LIGASE"/>
    <property type="match status" value="1"/>
</dbReference>
<evidence type="ECO:0000256" key="1">
    <source>
        <dbReference type="ARBA" id="ARBA00022741"/>
    </source>
</evidence>
<comment type="caution">
    <text evidence="4">The sequence shown here is derived from an EMBL/GenBank/DDBJ whole genome shotgun (WGS) entry which is preliminary data.</text>
</comment>
<dbReference type="Pfam" id="PF00501">
    <property type="entry name" value="AMP-binding"/>
    <property type="match status" value="1"/>
</dbReference>
<organism evidence="4 5">
    <name type="scientific">Corallincola holothuriorum</name>
    <dbReference type="NCBI Taxonomy" id="2282215"/>
    <lineage>
        <taxon>Bacteria</taxon>
        <taxon>Pseudomonadati</taxon>
        <taxon>Pseudomonadota</taxon>
        <taxon>Gammaproteobacteria</taxon>
        <taxon>Alteromonadales</taxon>
        <taxon>Psychromonadaceae</taxon>
        <taxon>Corallincola</taxon>
    </lineage>
</organism>
<dbReference type="Gene3D" id="3.40.50.12780">
    <property type="entry name" value="N-terminal domain of ligase-like"/>
    <property type="match status" value="1"/>
</dbReference>
<proteinExistence type="predicted"/>
<dbReference type="GO" id="GO:0016020">
    <property type="term" value="C:membrane"/>
    <property type="evidence" value="ECO:0007669"/>
    <property type="project" value="TreeGrafter"/>
</dbReference>
<dbReference type="PANTHER" id="PTHR43272:SF33">
    <property type="entry name" value="AMP-BINDING DOMAIN-CONTAINING PROTEIN-RELATED"/>
    <property type="match status" value="1"/>
</dbReference>
<gene>
    <name evidence="4" type="ORF">DU002_02065</name>
</gene>
<sequence>MPIDELKHRSEQHPDKIYLRQPDNGQVQDYSWAQVYSTATQLAGALVHQGLKKGDRVAIIGKNCAEWFIADWAIMMAGMISVPIYPTVGRKTLAHILNHSEVKLAFIGKLDNNHALSEVVKNTAFSTLLTVAMPYPTVPCDFSWANFLNVAPPLADLHTPDDDEVMTIIYTSGSTGTPKGVVMSYEAYRYASAQTQLSLGVLDSDRVISYLPLAHITERGVIQGPSLYAGCTVYFVESLATFIEDLNRAQPTFFLSVPRLWNKFLANIHARLSPKKLSFLLSLPIVGNVVAQKIRRTLGLDKVRVFGSGSAPISPEILRWYKKLGMNISEGWGMTETGGLSCCNLPFNELHIGSIGNPIEGTEIKLSKQGEILIRCPGLFQEYYQDPELTEASFTEDGFFCTGDKGTFNSEIGAYQITGRVKELFKTEKGKYVAPVPLESRLGENELLEQICVMGTLMPQPVAVVVLSETSSKMSNSAIELSLSATLEKINRRLEAHEKIAQIFVAKDEWTIENDLLTPTLKIKRADIEERYLPLIANLSEKKVAWEQ</sequence>
<name>A0A368NRM9_9GAMM</name>
<dbReference type="InterPro" id="IPR000873">
    <property type="entry name" value="AMP-dep_synth/lig_dom"/>
</dbReference>
<accession>A0A368NRM9</accession>
<keyword evidence="2" id="KW-0067">ATP-binding</keyword>
<dbReference type="InterPro" id="IPR042099">
    <property type="entry name" value="ANL_N_sf"/>
</dbReference>
<reference evidence="4 5" key="1">
    <citation type="submission" date="2018-07" db="EMBL/GenBank/DDBJ databases">
        <title>Corallincola holothuriorum sp. nov., a new facultative anaerobe isolated from sea cucumber Apostichopus japonicus.</title>
        <authorList>
            <person name="Xia H."/>
        </authorList>
    </citation>
    <scope>NUCLEOTIDE SEQUENCE [LARGE SCALE GENOMIC DNA]</scope>
    <source>
        <strain evidence="4 5">C4</strain>
    </source>
</reference>
<keyword evidence="5" id="KW-1185">Reference proteome</keyword>
<evidence type="ECO:0000259" key="3">
    <source>
        <dbReference type="Pfam" id="PF00501"/>
    </source>
</evidence>
<dbReference type="GO" id="GO:0004467">
    <property type="term" value="F:long-chain fatty acid-CoA ligase activity"/>
    <property type="evidence" value="ECO:0007669"/>
    <property type="project" value="TreeGrafter"/>
</dbReference>
<dbReference type="OrthoDB" id="9803968at2"/>
<dbReference type="InterPro" id="IPR020845">
    <property type="entry name" value="AMP-binding_CS"/>
</dbReference>